<dbReference type="OrthoDB" id="10544577at2759"/>
<dbReference type="Proteomes" id="UP000002729">
    <property type="component" value="Unassembled WGS sequence"/>
</dbReference>
<gene>
    <name evidence="3" type="ORF">AURANDRAFT_61289</name>
</gene>
<reference evidence="3 4" key="1">
    <citation type="journal article" date="2011" name="Proc. Natl. Acad. Sci. U.S.A.">
        <title>Niche of harmful alga Aureococcus anophagefferens revealed through ecogenomics.</title>
        <authorList>
            <person name="Gobler C.J."/>
            <person name="Berry D.L."/>
            <person name="Dyhrman S.T."/>
            <person name="Wilhelm S.W."/>
            <person name="Salamov A."/>
            <person name="Lobanov A.V."/>
            <person name="Zhang Y."/>
            <person name="Collier J.L."/>
            <person name="Wurch L.L."/>
            <person name="Kustka A.B."/>
            <person name="Dill B.D."/>
            <person name="Shah M."/>
            <person name="VerBerkmoes N.C."/>
            <person name="Kuo A."/>
            <person name="Terry A."/>
            <person name="Pangilinan J."/>
            <person name="Lindquist E.A."/>
            <person name="Lucas S."/>
            <person name="Paulsen I.T."/>
            <person name="Hattenrath-Lehmann T.K."/>
            <person name="Talmage S.C."/>
            <person name="Walker E.A."/>
            <person name="Koch F."/>
            <person name="Burson A.M."/>
            <person name="Marcoval M.A."/>
            <person name="Tang Y.Z."/>
            <person name="Lecleir G.R."/>
            <person name="Coyne K.J."/>
            <person name="Berg G.M."/>
            <person name="Bertrand E.M."/>
            <person name="Saito M.A."/>
            <person name="Gladyshev V.N."/>
            <person name="Grigoriev I.V."/>
        </authorList>
    </citation>
    <scope>NUCLEOTIDE SEQUENCE [LARGE SCALE GENOMIC DNA]</scope>
    <source>
        <strain evidence="4">CCMP 1984</strain>
    </source>
</reference>
<evidence type="ECO:0000256" key="1">
    <source>
        <dbReference type="PROSITE-ProRule" id="PRU00325"/>
    </source>
</evidence>
<proteinExistence type="predicted"/>
<accession>F0XXS3</accession>
<evidence type="ECO:0000313" key="3">
    <source>
        <dbReference type="EMBL" id="EGB11994.1"/>
    </source>
</evidence>
<dbReference type="Pfam" id="PF05686">
    <property type="entry name" value="Glyco_transf_90"/>
    <property type="match status" value="1"/>
</dbReference>
<keyword evidence="1" id="KW-0863">Zinc-finger</keyword>
<keyword evidence="1" id="KW-0862">Zinc</keyword>
<dbReference type="GO" id="GO:0008270">
    <property type="term" value="F:zinc ion binding"/>
    <property type="evidence" value="ECO:0007669"/>
    <property type="project" value="UniProtKB-KW"/>
</dbReference>
<keyword evidence="1" id="KW-0479">Metal-binding</keyword>
<keyword evidence="4" id="KW-1185">Reference proteome</keyword>
<name>F0XXS3_AURAN</name>
<dbReference type="EMBL" id="GL833121">
    <property type="protein sequence ID" value="EGB11994.1"/>
    <property type="molecule type" value="Genomic_DNA"/>
</dbReference>
<protein>
    <recommendedName>
        <fullName evidence="2">SWIM-type domain-containing protein</fullName>
    </recommendedName>
</protein>
<dbReference type="AlphaFoldDB" id="F0XXS3"/>
<dbReference type="PROSITE" id="PS50966">
    <property type="entry name" value="ZF_SWIM"/>
    <property type="match status" value="1"/>
</dbReference>
<organism evidence="4">
    <name type="scientific">Aureococcus anophagefferens</name>
    <name type="common">Harmful bloom alga</name>
    <dbReference type="NCBI Taxonomy" id="44056"/>
    <lineage>
        <taxon>Eukaryota</taxon>
        <taxon>Sar</taxon>
        <taxon>Stramenopiles</taxon>
        <taxon>Ochrophyta</taxon>
        <taxon>Pelagophyceae</taxon>
        <taxon>Pelagomonadales</taxon>
        <taxon>Pelagomonadaceae</taxon>
        <taxon>Aureococcus</taxon>
    </lineage>
</organism>
<feature type="domain" description="SWIM-type" evidence="2">
    <location>
        <begin position="268"/>
        <end position="308"/>
    </location>
</feature>
<dbReference type="RefSeq" id="XP_009033097.1">
    <property type="nucleotide sequence ID" value="XM_009034849.1"/>
</dbReference>
<dbReference type="PANTHER" id="PTHR12203">
    <property type="entry name" value="KDEL LYS-ASP-GLU-LEU CONTAINING - RELATED"/>
    <property type="match status" value="1"/>
</dbReference>
<dbReference type="GeneID" id="20223405"/>
<dbReference type="InterPro" id="IPR007527">
    <property type="entry name" value="Znf_SWIM"/>
</dbReference>
<evidence type="ECO:0000313" key="4">
    <source>
        <dbReference type="Proteomes" id="UP000002729"/>
    </source>
</evidence>
<dbReference type="InterPro" id="IPR051091">
    <property type="entry name" value="O-Glucosyltr/Glycosyltrsf_90"/>
</dbReference>
<dbReference type="InterPro" id="IPR006598">
    <property type="entry name" value="CAP10"/>
</dbReference>
<evidence type="ECO:0000259" key="2">
    <source>
        <dbReference type="PROSITE" id="PS50966"/>
    </source>
</evidence>
<dbReference type="KEGG" id="aaf:AURANDRAFT_61289"/>
<dbReference type="InParanoid" id="F0XXS3"/>
<sequence>MDMMLRGAVEALAAGGAALPGRWTSFNMVYTAAGPTKRRPFPTLAIGKREPHRPGLLIPNPFFVSPAWWADHAARTLRRAASRPFRERDSRALFRGSCGPGAAARLELLRVAAALGDRLDVGFTGVDGFPSLGACVAALEAKTGLAAPRGANVSAAHVAQANYSAYKYLIHMPGSATGSYSRNLQYLWTHGSVVLVWNHTATEWYYGALVDGVHYVSVDAATLGDKLADLERDPALRARLVRGARRFFDDHLAAPVLVDRWRAVLDALGAAQDRGDPAIPESACTCDARLAATYAACDHLIVLLLALAGADASQQWRVSGGDGPQETVRVDGLEAALAAAAAARAETIVAVAPSASGDAYAASGAAAAVDRFLTTRLEYALAREPFDGGGAVELRYEASAAELAAAWRRHQFGPGSCDAVVTTGQLASLGATVGKYGHVGLDALRRGYTIQHPLTIDKWYMAQGSDGFCGDERGRFECLFLPWNRCPTRATVERLDGEAARRGDAKRPTATMLGPSNAYSGRFAVFGSAAASLCDKSTPLFARCPPHSSLCGDPPAPAPRCANVTRAFDLREAEPDERWDSERRLTLLHRALWDRPAWRLRNATAAEERAFYDRAPSFRAAAAAGRCAFVHIRHGDKLYDRWLRIHKTRSFAVDLPQYVSEALPLLGLLGSERPHEVLLMSDDGDMVADAAAVAGVARIHAAPASLGAVSSHCRKSDQRSLLRPAPRPGLRCSEKLGANSGDWKRGVGELARILASLRLAAKCDAVVHNYESSFVHVLWRDACSRRGPRGCQLSFSFGSQEASTAAATNAKLGRTCAQPATPEAVRKEYGTGRRTCDPPSPPVPGPTFWSDAAEAFFRPLEARAREQEAGG</sequence>